<feature type="transmembrane region" description="Helical" evidence="7">
    <location>
        <begin position="113"/>
        <end position="134"/>
    </location>
</feature>
<keyword evidence="5 7" id="KW-1133">Transmembrane helix</keyword>
<dbReference type="EMBL" id="FMHV01000002">
    <property type="protein sequence ID" value="SCL36124.1"/>
    <property type="molecule type" value="Genomic_DNA"/>
</dbReference>
<dbReference type="InterPro" id="IPR000515">
    <property type="entry name" value="MetI-like"/>
</dbReference>
<dbReference type="PROSITE" id="PS50928">
    <property type="entry name" value="ABC_TM1"/>
    <property type="match status" value="1"/>
</dbReference>
<dbReference type="Proteomes" id="UP000199413">
    <property type="component" value="Unassembled WGS sequence"/>
</dbReference>
<dbReference type="STRING" id="568872.GA0070624_5465"/>
<dbReference type="Pfam" id="PF00528">
    <property type="entry name" value="BPD_transp_1"/>
    <property type="match status" value="1"/>
</dbReference>
<evidence type="ECO:0000256" key="7">
    <source>
        <dbReference type="RuleBase" id="RU363032"/>
    </source>
</evidence>
<feature type="transmembrane region" description="Helical" evidence="7">
    <location>
        <begin position="12"/>
        <end position="36"/>
    </location>
</feature>
<dbReference type="Gene3D" id="1.10.3720.10">
    <property type="entry name" value="MetI-like"/>
    <property type="match status" value="1"/>
</dbReference>
<dbReference type="CDD" id="cd06261">
    <property type="entry name" value="TM_PBP2"/>
    <property type="match status" value="1"/>
</dbReference>
<organism evidence="9 10">
    <name type="scientific">Micromonospora rhizosphaerae</name>
    <dbReference type="NCBI Taxonomy" id="568872"/>
    <lineage>
        <taxon>Bacteria</taxon>
        <taxon>Bacillati</taxon>
        <taxon>Actinomycetota</taxon>
        <taxon>Actinomycetes</taxon>
        <taxon>Micromonosporales</taxon>
        <taxon>Micromonosporaceae</taxon>
        <taxon>Micromonospora</taxon>
    </lineage>
</organism>
<evidence type="ECO:0000256" key="1">
    <source>
        <dbReference type="ARBA" id="ARBA00004651"/>
    </source>
</evidence>
<comment type="similarity">
    <text evidence="7">Belongs to the binding-protein-dependent transport system permease family.</text>
</comment>
<dbReference type="PANTHER" id="PTHR43744">
    <property type="entry name" value="ABC TRANSPORTER PERMEASE PROTEIN MG189-RELATED-RELATED"/>
    <property type="match status" value="1"/>
</dbReference>
<sequence>MTIGKPRRRPSAGSVLAYGVVLVYAAAMVLPLYYVIISAFKTNETIFDAPITPPTNFTFDEFTRADENVNMTSALLNSAVITIGAGIVALVLAVLAAYGIARKRSRFASAAETSFGLAFLIPGLAVLIPVYLLAVKTHLIHTPRLYLVLFYTATTLPLSVLILVPFFRSIPREIEESATMDGAGWLTVLRYIMLPLVAPGVSTVAILNFLGVWNEYLFASVLTTEASRTVQVALPFLQDPRGANFALLSAGVVITLLPVYVTYVILQRRMQEALVAGSVKG</sequence>
<reference evidence="10" key="1">
    <citation type="submission" date="2016-06" db="EMBL/GenBank/DDBJ databases">
        <authorList>
            <person name="Varghese N."/>
            <person name="Submissions Spin"/>
        </authorList>
    </citation>
    <scope>NUCLEOTIDE SEQUENCE [LARGE SCALE GENOMIC DNA]</scope>
    <source>
        <strain evidence="10">DSM 45431</strain>
    </source>
</reference>
<dbReference type="OrthoDB" id="9794684at2"/>
<evidence type="ECO:0000256" key="5">
    <source>
        <dbReference type="ARBA" id="ARBA00022989"/>
    </source>
</evidence>
<feature type="transmembrane region" description="Helical" evidence="7">
    <location>
        <begin position="146"/>
        <end position="167"/>
    </location>
</feature>
<dbReference type="GO" id="GO:0005886">
    <property type="term" value="C:plasma membrane"/>
    <property type="evidence" value="ECO:0007669"/>
    <property type="project" value="UniProtKB-SubCell"/>
</dbReference>
<feature type="transmembrane region" description="Helical" evidence="7">
    <location>
        <begin position="188"/>
        <end position="213"/>
    </location>
</feature>
<gene>
    <name evidence="9" type="ORF">GA0070624_5465</name>
</gene>
<feature type="transmembrane region" description="Helical" evidence="7">
    <location>
        <begin position="79"/>
        <end position="101"/>
    </location>
</feature>
<keyword evidence="4 7" id="KW-0812">Transmembrane</keyword>
<evidence type="ECO:0000256" key="4">
    <source>
        <dbReference type="ARBA" id="ARBA00022692"/>
    </source>
</evidence>
<evidence type="ECO:0000256" key="6">
    <source>
        <dbReference type="ARBA" id="ARBA00023136"/>
    </source>
</evidence>
<feature type="domain" description="ABC transmembrane type-1" evidence="8">
    <location>
        <begin position="75"/>
        <end position="266"/>
    </location>
</feature>
<evidence type="ECO:0000259" key="8">
    <source>
        <dbReference type="PROSITE" id="PS50928"/>
    </source>
</evidence>
<keyword evidence="2 7" id="KW-0813">Transport</keyword>
<dbReference type="PANTHER" id="PTHR43744:SF12">
    <property type="entry name" value="ABC TRANSPORTER PERMEASE PROTEIN MG189-RELATED"/>
    <property type="match status" value="1"/>
</dbReference>
<evidence type="ECO:0000313" key="9">
    <source>
        <dbReference type="EMBL" id="SCL36124.1"/>
    </source>
</evidence>
<dbReference type="AlphaFoldDB" id="A0A1C6T2R7"/>
<name>A0A1C6T2R7_9ACTN</name>
<comment type="subcellular location">
    <subcellularLocation>
        <location evidence="1 7">Cell membrane</location>
        <topology evidence="1 7">Multi-pass membrane protein</topology>
    </subcellularLocation>
</comment>
<dbReference type="GO" id="GO:0055085">
    <property type="term" value="P:transmembrane transport"/>
    <property type="evidence" value="ECO:0007669"/>
    <property type="project" value="InterPro"/>
</dbReference>
<protein>
    <submittedName>
        <fullName evidence="9">Carbohydrate ABC transporter membrane protein 2, CUT1 family</fullName>
    </submittedName>
</protein>
<dbReference type="InterPro" id="IPR035906">
    <property type="entry name" value="MetI-like_sf"/>
</dbReference>
<dbReference type="RefSeq" id="WP_091345706.1">
    <property type="nucleotide sequence ID" value="NZ_FMHV01000002.1"/>
</dbReference>
<keyword evidence="3" id="KW-1003">Cell membrane</keyword>
<keyword evidence="10" id="KW-1185">Reference proteome</keyword>
<accession>A0A1C6T2R7</accession>
<proteinExistence type="inferred from homology"/>
<keyword evidence="6 7" id="KW-0472">Membrane</keyword>
<evidence type="ECO:0000256" key="2">
    <source>
        <dbReference type="ARBA" id="ARBA00022448"/>
    </source>
</evidence>
<feature type="transmembrane region" description="Helical" evidence="7">
    <location>
        <begin position="245"/>
        <end position="266"/>
    </location>
</feature>
<evidence type="ECO:0000313" key="10">
    <source>
        <dbReference type="Proteomes" id="UP000199413"/>
    </source>
</evidence>
<dbReference type="SUPFAM" id="SSF161098">
    <property type="entry name" value="MetI-like"/>
    <property type="match status" value="1"/>
</dbReference>
<evidence type="ECO:0000256" key="3">
    <source>
        <dbReference type="ARBA" id="ARBA00022475"/>
    </source>
</evidence>